<reference evidence="1" key="1">
    <citation type="submission" date="2017-01" db="EMBL/GenBank/DDBJ databases">
        <title>Complete nucleotide sequence of an IncP-2 blaVIM-2-harboring megaplasmid from Pseudomonas aeruginosa.</title>
        <authorList>
            <person name="Botelho J."/>
            <person name="Grosso F."/>
            <person name="Mabrouk A."/>
            <person name="Peixe L."/>
        </authorList>
    </citation>
    <scope>NUCLEOTIDE SEQUENCE</scope>
    <source>
        <strain evidence="1">FFUP_PS_37</strain>
        <plasmid evidence="1">pJB37</plasmid>
    </source>
</reference>
<dbReference type="EMBL" id="KY494864">
    <property type="protein sequence ID" value="ARD70266.1"/>
    <property type="molecule type" value="Genomic_DNA"/>
</dbReference>
<dbReference type="AlphaFoldDB" id="A0A1V0M5T8"/>
<geneLocation type="plasmid" evidence="1">
    <name>pJB37</name>
</geneLocation>
<organism evidence="1">
    <name type="scientific">Pseudomonas aeruginosa</name>
    <dbReference type="NCBI Taxonomy" id="287"/>
    <lineage>
        <taxon>Bacteria</taxon>
        <taxon>Pseudomonadati</taxon>
        <taxon>Pseudomonadota</taxon>
        <taxon>Gammaproteobacteria</taxon>
        <taxon>Pseudomonadales</taxon>
        <taxon>Pseudomonadaceae</taxon>
        <taxon>Pseudomonas</taxon>
    </lineage>
</organism>
<accession>A0A1V0M5T8</accession>
<sequence length="116" mass="13115">MENHPARARVFSMITPCATGEGNSMATQTQVYGRSVDSVLHFRRESTGVRLTQAELQGYIEEVGTFARDLRVRDEGNTLVLSFSWMRATYSYVLDKTEYGYSQRTPLGEGTILRLL</sequence>
<proteinExistence type="predicted"/>
<protein>
    <submittedName>
        <fullName evidence="1">Uncharacterized protein</fullName>
    </submittedName>
</protein>
<keyword evidence="1" id="KW-0614">Plasmid</keyword>
<evidence type="ECO:0000313" key="1">
    <source>
        <dbReference type="EMBL" id="ARD70266.1"/>
    </source>
</evidence>
<name>A0A1V0M5T8_PSEAI</name>